<dbReference type="Proteomes" id="UP000183898">
    <property type="component" value="Unassembled WGS sequence"/>
</dbReference>
<dbReference type="EMBL" id="FOCT01000001">
    <property type="protein sequence ID" value="SEM87686.1"/>
    <property type="molecule type" value="Genomic_DNA"/>
</dbReference>
<evidence type="ECO:0000313" key="2">
    <source>
        <dbReference type="Proteomes" id="UP000183898"/>
    </source>
</evidence>
<organism evidence="1 2">
    <name type="scientific">Nitrosospira multiformis</name>
    <dbReference type="NCBI Taxonomy" id="1231"/>
    <lineage>
        <taxon>Bacteria</taxon>
        <taxon>Pseudomonadati</taxon>
        <taxon>Pseudomonadota</taxon>
        <taxon>Betaproteobacteria</taxon>
        <taxon>Nitrosomonadales</taxon>
        <taxon>Nitrosomonadaceae</taxon>
        <taxon>Nitrosospira</taxon>
    </lineage>
</organism>
<gene>
    <name evidence="1" type="ORF">SAMN05216404_101388</name>
</gene>
<sequence>MNDMGGEVSPIPEMEILAMMLARLGLLAGQARSAPETKVNRAPDRLHYLGSGIFTRSQ</sequence>
<proteinExistence type="predicted"/>
<protein>
    <submittedName>
        <fullName evidence="1">Uncharacterized protein</fullName>
    </submittedName>
</protein>
<accession>A0A1H8BY18</accession>
<dbReference type="AlphaFoldDB" id="A0A1H8BY18"/>
<name>A0A1H8BY18_9PROT</name>
<evidence type="ECO:0000313" key="1">
    <source>
        <dbReference type="EMBL" id="SEM87686.1"/>
    </source>
</evidence>
<reference evidence="1 2" key="1">
    <citation type="submission" date="2016-10" db="EMBL/GenBank/DDBJ databases">
        <authorList>
            <person name="de Groot N.N."/>
        </authorList>
    </citation>
    <scope>NUCLEOTIDE SEQUENCE [LARGE SCALE GENOMIC DNA]</scope>
    <source>
        <strain evidence="1 2">Nl18</strain>
    </source>
</reference>